<reference evidence="2 3" key="1">
    <citation type="submission" date="2015-11" db="EMBL/GenBank/DDBJ databases">
        <title>Draft genome sequences of new species of the genus Lactobacillus isolated from orchardgrass silage.</title>
        <authorList>
            <person name="Tohno M."/>
            <person name="Tanizawa Y."/>
            <person name="Arita M."/>
        </authorList>
    </citation>
    <scope>NUCLEOTIDE SEQUENCE [LARGE SCALE GENOMIC DNA]</scope>
    <source>
        <strain evidence="2 3">IWT126</strain>
    </source>
</reference>
<dbReference type="PROSITE" id="PS51257">
    <property type="entry name" value="PROKAR_LIPOPROTEIN"/>
    <property type="match status" value="1"/>
</dbReference>
<protein>
    <recommendedName>
        <fullName evidence="4">Lipoprotein</fullName>
    </recommendedName>
</protein>
<dbReference type="RefSeq" id="WP_089136108.1">
    <property type="nucleotide sequence ID" value="NZ_BCMG01000001.1"/>
</dbReference>
<sequence length="271" mass="30033">MKLSLWRFMLVSLAGVSLISLAGCGHSTTASKANKVAFVTTAQNAQKQVWYRLNTAAPKSDSQVKDVLVQQKGRVTDYQVKDVSLQSLNHQRVDQVIRLAKANERQTFNQTLASKQANYRGELATDKSNQKNSDQYTYKKGIAQANSEAKQDQKRADQFKQSTRHLHFAATKAYPVTAKISKNKSGKQVIGETVQIKAQKWQYGTAANGTVKQTQWQTYFKLDSQDLMAAPVTVSGTKYIGYYGTANALVTKTTNAKVQANFDIPTTPNVN</sequence>
<evidence type="ECO:0000256" key="1">
    <source>
        <dbReference type="SAM" id="SignalP"/>
    </source>
</evidence>
<dbReference type="EMBL" id="BCMG01000001">
    <property type="protein sequence ID" value="GAT18068.1"/>
    <property type="molecule type" value="Genomic_DNA"/>
</dbReference>
<name>A0A1Z5H456_9LACO</name>
<accession>A0A1Z5H456</accession>
<dbReference type="AlphaFoldDB" id="A0A1Z5H456"/>
<keyword evidence="3" id="KW-1185">Reference proteome</keyword>
<evidence type="ECO:0008006" key="4">
    <source>
        <dbReference type="Google" id="ProtNLM"/>
    </source>
</evidence>
<evidence type="ECO:0000313" key="2">
    <source>
        <dbReference type="EMBL" id="GAT18068.1"/>
    </source>
</evidence>
<dbReference type="OrthoDB" id="2285369at2"/>
<keyword evidence="1" id="KW-0732">Signal</keyword>
<evidence type="ECO:0000313" key="3">
    <source>
        <dbReference type="Proteomes" id="UP000198402"/>
    </source>
</evidence>
<organism evidence="2 3">
    <name type="scientific">Secundilactobacillus silagei JCM 19001</name>
    <dbReference type="NCBI Taxonomy" id="1302250"/>
    <lineage>
        <taxon>Bacteria</taxon>
        <taxon>Bacillati</taxon>
        <taxon>Bacillota</taxon>
        <taxon>Bacilli</taxon>
        <taxon>Lactobacillales</taxon>
        <taxon>Lactobacillaceae</taxon>
        <taxon>Secundilactobacillus</taxon>
    </lineage>
</organism>
<proteinExistence type="predicted"/>
<feature type="chain" id="PRO_5038405316" description="Lipoprotein" evidence="1">
    <location>
        <begin position="23"/>
        <end position="271"/>
    </location>
</feature>
<gene>
    <name evidence="2" type="ORF">IWT126_00333</name>
</gene>
<dbReference type="Proteomes" id="UP000198402">
    <property type="component" value="Unassembled WGS sequence"/>
</dbReference>
<comment type="caution">
    <text evidence="2">The sequence shown here is derived from an EMBL/GenBank/DDBJ whole genome shotgun (WGS) entry which is preliminary data.</text>
</comment>
<feature type="signal peptide" evidence="1">
    <location>
        <begin position="1"/>
        <end position="22"/>
    </location>
</feature>